<organism evidence="1 2">
    <name type="scientific">Ophiobolus disseminans</name>
    <dbReference type="NCBI Taxonomy" id="1469910"/>
    <lineage>
        <taxon>Eukaryota</taxon>
        <taxon>Fungi</taxon>
        <taxon>Dikarya</taxon>
        <taxon>Ascomycota</taxon>
        <taxon>Pezizomycotina</taxon>
        <taxon>Dothideomycetes</taxon>
        <taxon>Pleosporomycetidae</taxon>
        <taxon>Pleosporales</taxon>
        <taxon>Pleosporineae</taxon>
        <taxon>Phaeosphaeriaceae</taxon>
        <taxon>Ophiobolus</taxon>
    </lineage>
</organism>
<evidence type="ECO:0000313" key="2">
    <source>
        <dbReference type="Proteomes" id="UP000799424"/>
    </source>
</evidence>
<protein>
    <submittedName>
        <fullName evidence="1">Uncharacterized protein</fullName>
    </submittedName>
</protein>
<name>A0A6A7AGE4_9PLEO</name>
<evidence type="ECO:0000313" key="1">
    <source>
        <dbReference type="EMBL" id="KAF2831655.1"/>
    </source>
</evidence>
<dbReference type="Proteomes" id="UP000799424">
    <property type="component" value="Unassembled WGS sequence"/>
</dbReference>
<gene>
    <name evidence="1" type="ORF">CC86DRAFT_366971</name>
</gene>
<dbReference type="EMBL" id="MU006218">
    <property type="protein sequence ID" value="KAF2831655.1"/>
    <property type="molecule type" value="Genomic_DNA"/>
</dbReference>
<dbReference type="AlphaFoldDB" id="A0A6A7AGE4"/>
<reference evidence="1" key="1">
    <citation type="journal article" date="2020" name="Stud. Mycol.">
        <title>101 Dothideomycetes genomes: a test case for predicting lifestyles and emergence of pathogens.</title>
        <authorList>
            <person name="Haridas S."/>
            <person name="Albert R."/>
            <person name="Binder M."/>
            <person name="Bloem J."/>
            <person name="Labutti K."/>
            <person name="Salamov A."/>
            <person name="Andreopoulos B."/>
            <person name="Baker S."/>
            <person name="Barry K."/>
            <person name="Bills G."/>
            <person name="Bluhm B."/>
            <person name="Cannon C."/>
            <person name="Castanera R."/>
            <person name="Culley D."/>
            <person name="Daum C."/>
            <person name="Ezra D."/>
            <person name="Gonzalez J."/>
            <person name="Henrissat B."/>
            <person name="Kuo A."/>
            <person name="Liang C."/>
            <person name="Lipzen A."/>
            <person name="Lutzoni F."/>
            <person name="Magnuson J."/>
            <person name="Mondo S."/>
            <person name="Nolan M."/>
            <person name="Ohm R."/>
            <person name="Pangilinan J."/>
            <person name="Park H.-J."/>
            <person name="Ramirez L."/>
            <person name="Alfaro M."/>
            <person name="Sun H."/>
            <person name="Tritt A."/>
            <person name="Yoshinaga Y."/>
            <person name="Zwiers L.-H."/>
            <person name="Turgeon B."/>
            <person name="Goodwin S."/>
            <person name="Spatafora J."/>
            <person name="Crous P."/>
            <person name="Grigoriev I."/>
        </authorList>
    </citation>
    <scope>NUCLEOTIDE SEQUENCE</scope>
    <source>
        <strain evidence="1">CBS 113818</strain>
    </source>
</reference>
<accession>A0A6A7AGE4</accession>
<proteinExistence type="predicted"/>
<sequence>MDQCSTPICAVVEADLESALRENITKMPSQTRPSPDSPTNVRQSIRQRSMILKPCAQAPFPHVADEARVSSLGWLKPEGPTQRAHDHP</sequence>
<keyword evidence="2" id="KW-1185">Reference proteome</keyword>